<dbReference type="SUPFAM" id="SSF160443">
    <property type="entry name" value="SMR domain-like"/>
    <property type="match status" value="1"/>
</dbReference>
<dbReference type="PANTHER" id="PTHR46651:SF1">
    <property type="entry name" value="SMALL MUTS RELATED FAMILY PROTEIN"/>
    <property type="match status" value="1"/>
</dbReference>
<organism evidence="3 4">
    <name type="scientific">Dunaliella salina</name>
    <name type="common">Green alga</name>
    <name type="synonym">Protococcus salinus</name>
    <dbReference type="NCBI Taxonomy" id="3046"/>
    <lineage>
        <taxon>Eukaryota</taxon>
        <taxon>Viridiplantae</taxon>
        <taxon>Chlorophyta</taxon>
        <taxon>core chlorophytes</taxon>
        <taxon>Chlorophyceae</taxon>
        <taxon>CS clade</taxon>
        <taxon>Chlamydomonadales</taxon>
        <taxon>Dunaliellaceae</taxon>
        <taxon>Dunaliella</taxon>
    </lineage>
</organism>
<dbReference type="Gene3D" id="3.30.1370.110">
    <property type="match status" value="1"/>
</dbReference>
<feature type="compositionally biased region" description="Low complexity" evidence="1">
    <location>
        <begin position="117"/>
        <end position="135"/>
    </location>
</feature>
<dbReference type="InterPro" id="IPR013899">
    <property type="entry name" value="DUF1771"/>
</dbReference>
<dbReference type="EMBL" id="MU069463">
    <property type="protein sequence ID" value="KAF5842368.1"/>
    <property type="molecule type" value="Genomic_DNA"/>
</dbReference>
<evidence type="ECO:0000259" key="2">
    <source>
        <dbReference type="PROSITE" id="PS50828"/>
    </source>
</evidence>
<feature type="domain" description="Smr" evidence="2">
    <location>
        <begin position="279"/>
        <end position="360"/>
    </location>
</feature>
<comment type="caution">
    <text evidence="3">The sequence shown here is derived from an EMBL/GenBank/DDBJ whole genome shotgun (WGS) entry which is preliminary data.</text>
</comment>
<proteinExistence type="predicted"/>
<name>A0ABQ7H694_DUNSA</name>
<gene>
    <name evidence="3" type="ORF">DUNSADRAFT_7682</name>
</gene>
<dbReference type="PROSITE" id="PS50828">
    <property type="entry name" value="SMR"/>
    <property type="match status" value="1"/>
</dbReference>
<dbReference type="InterPro" id="IPR036063">
    <property type="entry name" value="Smr_dom_sf"/>
</dbReference>
<evidence type="ECO:0000313" key="3">
    <source>
        <dbReference type="EMBL" id="KAF5842368.1"/>
    </source>
</evidence>
<keyword evidence="4" id="KW-1185">Reference proteome</keyword>
<evidence type="ECO:0000256" key="1">
    <source>
        <dbReference type="SAM" id="MobiDB-lite"/>
    </source>
</evidence>
<sequence length="360" mass="37583">MGGARGGAPDLGLDGFMGEAHVGVTDHAAPHSFRKPGGRHNGHVALDSESAFPALGSTSNISKIGSNGGGYCSSGVAKEGGGSDGSGQCSGAVASGKETLREESGGSATRKGPWVEAAKQGASKAGGAQQQQQQEQQHRRQQSLLQRLRPLSSSPAPAGQHARASTSAAAEVRALACAQHIPWVETGDAVSKQYADARSEARDWCRLRNHCFQQATLAYCSGNKALAKELSIKGRNAADKMWEAHASAADTILAARNAKHRENRASMYQISCGAHPHFVDLHGLHVQEALALIAEFLEEGTSAPAQGQRGNVLRVCVGTGHHTIGPTANAPRLAAAVVNALKDWGVRFRALQPGLLEILL</sequence>
<protein>
    <recommendedName>
        <fullName evidence="2">Smr domain-containing protein</fullName>
    </recommendedName>
</protein>
<accession>A0ABQ7H694</accession>
<dbReference type="Proteomes" id="UP000815325">
    <property type="component" value="Unassembled WGS sequence"/>
</dbReference>
<evidence type="ECO:0000313" key="4">
    <source>
        <dbReference type="Proteomes" id="UP000815325"/>
    </source>
</evidence>
<reference evidence="3" key="1">
    <citation type="submission" date="2017-08" db="EMBL/GenBank/DDBJ databases">
        <authorList>
            <person name="Polle J.E."/>
            <person name="Barry K."/>
            <person name="Cushman J."/>
            <person name="Schmutz J."/>
            <person name="Tran D."/>
            <person name="Hathwaick L.T."/>
            <person name="Yim W.C."/>
            <person name="Jenkins J."/>
            <person name="Mckie-Krisberg Z.M."/>
            <person name="Prochnik S."/>
            <person name="Lindquist E."/>
            <person name="Dockter R.B."/>
            <person name="Adam C."/>
            <person name="Molina H."/>
            <person name="Bunkerborg J."/>
            <person name="Jin E."/>
            <person name="Buchheim M."/>
            <person name="Magnuson J."/>
        </authorList>
    </citation>
    <scope>NUCLEOTIDE SEQUENCE</scope>
    <source>
        <strain evidence="3">CCAP 19/18</strain>
    </source>
</reference>
<dbReference type="SMART" id="SM01162">
    <property type="entry name" value="DUF1771"/>
    <property type="match status" value="1"/>
</dbReference>
<dbReference type="InterPro" id="IPR053242">
    <property type="entry name" value="PAM2-like_domain"/>
</dbReference>
<feature type="region of interest" description="Disordered" evidence="1">
    <location>
        <begin position="78"/>
        <end position="142"/>
    </location>
</feature>
<dbReference type="SMART" id="SM00463">
    <property type="entry name" value="SMR"/>
    <property type="match status" value="1"/>
</dbReference>
<dbReference type="InterPro" id="IPR002625">
    <property type="entry name" value="Smr_dom"/>
</dbReference>
<dbReference type="PANTHER" id="PTHR46651">
    <property type="entry name" value="POLYADENYLATE-BINDING PROTEIN-INTERACTING PROTEIN 7"/>
    <property type="match status" value="1"/>
</dbReference>
<dbReference type="Pfam" id="PF08590">
    <property type="entry name" value="DUF1771"/>
    <property type="match status" value="1"/>
</dbReference>